<dbReference type="Gene3D" id="3.40.50.300">
    <property type="entry name" value="P-loop containing nucleotide triphosphate hydrolases"/>
    <property type="match status" value="1"/>
</dbReference>
<dbReference type="EMBL" id="EF464246">
    <property type="protein sequence ID" value="ABS70821.1"/>
    <property type="molecule type" value="Genomic_DNA"/>
</dbReference>
<reference evidence="2" key="1">
    <citation type="submission" date="2007-02" db="EMBL/GenBank/DDBJ databases">
        <title>Isolation and characterization of disease resistance gene analogs from hop Humulus lupulus L.</title>
        <authorList>
            <person name="Kozjak P."/>
            <person name="Javornik B."/>
        </authorList>
    </citation>
    <scope>NUCLEOTIDE SEQUENCE</scope>
</reference>
<feature type="non-terminal residue" evidence="2">
    <location>
        <position position="1"/>
    </location>
</feature>
<accession>A7KJV0</accession>
<organism evidence="2">
    <name type="scientific">Humulus lupulus</name>
    <name type="common">European hop</name>
    <dbReference type="NCBI Taxonomy" id="3486"/>
    <lineage>
        <taxon>Eukaryota</taxon>
        <taxon>Viridiplantae</taxon>
        <taxon>Streptophyta</taxon>
        <taxon>Embryophyta</taxon>
        <taxon>Tracheophyta</taxon>
        <taxon>Spermatophyta</taxon>
        <taxon>Magnoliopsida</taxon>
        <taxon>eudicotyledons</taxon>
        <taxon>Gunneridae</taxon>
        <taxon>Pentapetalae</taxon>
        <taxon>rosids</taxon>
        <taxon>fabids</taxon>
        <taxon>Rosales</taxon>
        <taxon>Cannabaceae</taxon>
        <taxon>Humulus</taxon>
    </lineage>
</organism>
<proteinExistence type="predicted"/>
<dbReference type="InterPro" id="IPR044974">
    <property type="entry name" value="Disease_R_plants"/>
</dbReference>
<dbReference type="GO" id="GO:0043531">
    <property type="term" value="F:ADP binding"/>
    <property type="evidence" value="ECO:0007669"/>
    <property type="project" value="InterPro"/>
</dbReference>
<dbReference type="AlphaFoldDB" id="A7KJV0"/>
<dbReference type="PANTHER" id="PTHR11017">
    <property type="entry name" value="LEUCINE-RICH REPEAT-CONTAINING PROTEIN"/>
    <property type="match status" value="1"/>
</dbReference>
<dbReference type="Pfam" id="PF00931">
    <property type="entry name" value="NB-ARC"/>
    <property type="match status" value="1"/>
</dbReference>
<protein>
    <submittedName>
        <fullName evidence="2">Putative RGA</fullName>
    </submittedName>
</protein>
<evidence type="ECO:0000259" key="1">
    <source>
        <dbReference type="Pfam" id="PF00931"/>
    </source>
</evidence>
<name>A7KJV0_HUMLU</name>
<sequence>GGVGKTTLAYVMFENFRHQFQNHCFLRNVKEEHQKHGSDLEKQFFQRLSKEENIYLEDLGSIKDRLYHKKLLIVLDDVW</sequence>
<feature type="non-terminal residue" evidence="2">
    <location>
        <position position="79"/>
    </location>
</feature>
<dbReference type="SUPFAM" id="SSF52540">
    <property type="entry name" value="P-loop containing nucleoside triphosphate hydrolases"/>
    <property type="match status" value="1"/>
</dbReference>
<evidence type="ECO:0000313" key="2">
    <source>
        <dbReference type="EMBL" id="ABS70821.1"/>
    </source>
</evidence>
<feature type="domain" description="NB-ARC" evidence="1">
    <location>
        <begin position="1"/>
        <end position="79"/>
    </location>
</feature>
<dbReference type="InterPro" id="IPR002182">
    <property type="entry name" value="NB-ARC"/>
</dbReference>
<dbReference type="EMBL" id="EF464269">
    <property type="protein sequence ID" value="ABS70844.1"/>
    <property type="molecule type" value="Genomic_DNA"/>
</dbReference>
<dbReference type="InterPro" id="IPR027417">
    <property type="entry name" value="P-loop_NTPase"/>
</dbReference>
<dbReference type="PANTHER" id="PTHR11017:SF573">
    <property type="entry name" value="ADP-RIBOSYL CYCLASE_CYCLIC ADP-RIBOSE HYDROLASE"/>
    <property type="match status" value="1"/>
</dbReference>
<dbReference type="GO" id="GO:0006952">
    <property type="term" value="P:defense response"/>
    <property type="evidence" value="ECO:0007669"/>
    <property type="project" value="InterPro"/>
</dbReference>